<name>A0ABQ5M1Y2_9FIRM</name>
<evidence type="ECO:0000313" key="4">
    <source>
        <dbReference type="Proteomes" id="UP001419084"/>
    </source>
</evidence>
<evidence type="ECO:0000259" key="2">
    <source>
        <dbReference type="SMART" id="SM00014"/>
    </source>
</evidence>
<feature type="transmembrane region" description="Helical" evidence="1">
    <location>
        <begin position="58"/>
        <end position="77"/>
    </location>
</feature>
<dbReference type="PANTHER" id="PTHR14969:SF13">
    <property type="entry name" value="AT30094P"/>
    <property type="match status" value="1"/>
</dbReference>
<dbReference type="InterPro" id="IPR036938">
    <property type="entry name" value="PAP2/HPO_sf"/>
</dbReference>
<sequence length="182" mass="20149">MFQNMILFEENILLWIQSNLRSDIITPFMIFITNLGNSGAIWIVLSLGLLIPKKTRKIGVMSLCALFLSVIIDNVILKNLIARTRPCDVIEGLTCLIQRPTDFSFPSGHTGSSFAAAVILFLGLPKKYSFTAIILAALIGFSRLYVGVHYLSDVIGGAVIGTMIAVLVYWIGINWVRKETIE</sequence>
<dbReference type="Gene3D" id="1.20.144.10">
    <property type="entry name" value="Phosphatidic acid phosphatase type 2/haloperoxidase"/>
    <property type="match status" value="2"/>
</dbReference>
<comment type="caution">
    <text evidence="3">The sequence shown here is derived from an EMBL/GenBank/DDBJ whole genome shotgun (WGS) entry which is preliminary data.</text>
</comment>
<dbReference type="Proteomes" id="UP001419084">
    <property type="component" value="Unassembled WGS sequence"/>
</dbReference>
<organism evidence="3 4">
    <name type="scientific">Lacrimispora amygdalina</name>
    <dbReference type="NCBI Taxonomy" id="253257"/>
    <lineage>
        <taxon>Bacteria</taxon>
        <taxon>Bacillati</taxon>
        <taxon>Bacillota</taxon>
        <taxon>Clostridia</taxon>
        <taxon>Lachnospirales</taxon>
        <taxon>Lachnospiraceae</taxon>
        <taxon>Lacrimispora</taxon>
    </lineage>
</organism>
<accession>A0ABQ5M1Y2</accession>
<dbReference type="EMBL" id="BRPJ01000007">
    <property type="protein sequence ID" value="GLB28486.1"/>
    <property type="molecule type" value="Genomic_DNA"/>
</dbReference>
<dbReference type="SMART" id="SM00014">
    <property type="entry name" value="acidPPc"/>
    <property type="match status" value="1"/>
</dbReference>
<keyword evidence="1" id="KW-1133">Transmembrane helix</keyword>
<dbReference type="SUPFAM" id="SSF48317">
    <property type="entry name" value="Acid phosphatase/Vanadium-dependent haloperoxidase"/>
    <property type="match status" value="1"/>
</dbReference>
<dbReference type="Pfam" id="PF01569">
    <property type="entry name" value="PAP2"/>
    <property type="match status" value="1"/>
</dbReference>
<dbReference type="PANTHER" id="PTHR14969">
    <property type="entry name" value="SPHINGOSINE-1-PHOSPHATE PHOSPHOHYDROLASE"/>
    <property type="match status" value="1"/>
</dbReference>
<feature type="transmembrane region" description="Helical" evidence="1">
    <location>
        <begin position="154"/>
        <end position="176"/>
    </location>
</feature>
<keyword evidence="1" id="KW-0812">Transmembrane</keyword>
<dbReference type="InterPro" id="IPR000326">
    <property type="entry name" value="PAP2/HPO"/>
</dbReference>
<evidence type="ECO:0000256" key="1">
    <source>
        <dbReference type="SAM" id="Phobius"/>
    </source>
</evidence>
<protein>
    <submittedName>
        <fullName evidence="3">Phosphatase PAP2 family protein</fullName>
    </submittedName>
</protein>
<keyword evidence="1" id="KW-0472">Membrane</keyword>
<dbReference type="RefSeq" id="WP_138205316.1">
    <property type="nucleotide sequence ID" value="NZ_BRPJ01000007.1"/>
</dbReference>
<feature type="domain" description="Phosphatidic acid phosphatase type 2/haloperoxidase" evidence="2">
    <location>
        <begin position="58"/>
        <end position="169"/>
    </location>
</feature>
<evidence type="ECO:0000313" key="3">
    <source>
        <dbReference type="EMBL" id="GLB28486.1"/>
    </source>
</evidence>
<gene>
    <name evidence="3" type="ORF">LAD12857_04090</name>
</gene>
<feature type="transmembrane region" description="Helical" evidence="1">
    <location>
        <begin position="130"/>
        <end position="148"/>
    </location>
</feature>
<feature type="transmembrane region" description="Helical" evidence="1">
    <location>
        <begin position="24"/>
        <end position="51"/>
    </location>
</feature>
<keyword evidence="4" id="KW-1185">Reference proteome</keyword>
<proteinExistence type="predicted"/>
<reference evidence="3 4" key="1">
    <citation type="journal article" date="2024" name="Int. J. Syst. Evol. Microbiol.">
        <title>Lacrimispora brassicae sp. nov. isolated from fermented cabbage, and proposal of Clostridium indicum Gundawar et al. 2019 and Clostridium methoxybenzovorans Mechichi et al. 1999 as heterotypic synonyms of Lacrimispora amygdalina (Parshina et al. 2003) Haas and Blanchard 2020 and Lacrimispora indolis (McClung and McCoy 1957) Haas and Blanchard 2020, respectively.</title>
        <authorList>
            <person name="Kobayashi H."/>
            <person name="Tanizawa Y."/>
            <person name="Sakamoto M."/>
            <person name="Ohkuma M."/>
            <person name="Tohno M."/>
        </authorList>
    </citation>
    <scope>NUCLEOTIDE SEQUENCE [LARGE SCALE GENOMIC DNA]</scope>
    <source>
        <strain evidence="3 4">DSM 12857</strain>
    </source>
</reference>